<feature type="transmembrane region" description="Helical" evidence="1">
    <location>
        <begin position="276"/>
        <end position="292"/>
    </location>
</feature>
<evidence type="ECO:0000313" key="2">
    <source>
        <dbReference type="EMBL" id="GAA4455515.1"/>
    </source>
</evidence>
<sequence>MKRLPNLLLLLSGVVLSAGCMLYLVTDRSKLLQWYDSKGSCYYRMKSPAFEVLSADVKRQGNIICIATLLMLPVFFLLLRRCPAASWHKTIQSFLQIVRRNLLLFTGVTLALLLPQLYWLCAEAFATDEVFSALNFSGQPLLYTLTQYPLPNNHIGFNLFAHLIPGSLTQRIYGARVLAMLFYLVHAWLLLGVLLLHLKDRSLAFWSTLIGMMVFMVAGFGHQARGYSLLFLLGFAATYSLYRIYATGKQEDKGIWYGILAVSNVAGMFVAPSFLYITGFEVLYILAGAVLYRRFPRALLYSLCLSAIGSALVYVPVMCVSGVQALTGNKYVKPDEALRSHLWENMPGHLGVYAFEHSISLPTFTLCILFSVSALLCGIWLLYTKALKGSLLLLPACHLLSVILLSWLLGHLPYGRILGLQMQLLTLSCFICIGIAIGKIERNRFSGFLSALCSVAVLWGMFLFYGRWADTRLYDQDTNRHKQVITERARQFPPNSQVWLSEESFMWMAYGNSRINTAYLPCHFSGQSYLVFSDNEDLQPKPEFIAQYRPLDTAGDYRIWVRKIVR</sequence>
<accession>A0ABP8MW85</accession>
<reference evidence="3" key="1">
    <citation type="journal article" date="2019" name="Int. J. Syst. Evol. Microbiol.">
        <title>The Global Catalogue of Microorganisms (GCM) 10K type strain sequencing project: providing services to taxonomists for standard genome sequencing and annotation.</title>
        <authorList>
            <consortium name="The Broad Institute Genomics Platform"/>
            <consortium name="The Broad Institute Genome Sequencing Center for Infectious Disease"/>
            <person name="Wu L."/>
            <person name="Ma J."/>
        </authorList>
    </citation>
    <scope>NUCLEOTIDE SEQUENCE [LARGE SCALE GENOMIC DNA]</scope>
    <source>
        <strain evidence="3">JCM 31921</strain>
    </source>
</reference>
<evidence type="ECO:0008006" key="4">
    <source>
        <dbReference type="Google" id="ProtNLM"/>
    </source>
</evidence>
<keyword evidence="1" id="KW-0812">Transmembrane</keyword>
<feature type="transmembrane region" description="Helical" evidence="1">
    <location>
        <begin position="254"/>
        <end position="270"/>
    </location>
</feature>
<dbReference type="PROSITE" id="PS51257">
    <property type="entry name" value="PROKAR_LIPOPROTEIN"/>
    <property type="match status" value="1"/>
</dbReference>
<evidence type="ECO:0000313" key="3">
    <source>
        <dbReference type="Proteomes" id="UP001501410"/>
    </source>
</evidence>
<feature type="transmembrane region" description="Helical" evidence="1">
    <location>
        <begin position="173"/>
        <end position="196"/>
    </location>
</feature>
<keyword evidence="1" id="KW-0472">Membrane</keyword>
<feature type="transmembrane region" description="Helical" evidence="1">
    <location>
        <begin position="61"/>
        <end position="80"/>
    </location>
</feature>
<feature type="transmembrane region" description="Helical" evidence="1">
    <location>
        <begin position="445"/>
        <end position="465"/>
    </location>
</feature>
<evidence type="ECO:0000256" key="1">
    <source>
        <dbReference type="SAM" id="Phobius"/>
    </source>
</evidence>
<feature type="transmembrane region" description="Helical" evidence="1">
    <location>
        <begin position="390"/>
        <end position="408"/>
    </location>
</feature>
<name>A0ABP8MW85_9BACT</name>
<feature type="transmembrane region" description="Helical" evidence="1">
    <location>
        <begin position="101"/>
        <end position="120"/>
    </location>
</feature>
<gene>
    <name evidence="2" type="ORF">GCM10023092_19310</name>
</gene>
<feature type="transmembrane region" description="Helical" evidence="1">
    <location>
        <begin position="420"/>
        <end position="438"/>
    </location>
</feature>
<keyword evidence="1" id="KW-1133">Transmembrane helix</keyword>
<protein>
    <recommendedName>
        <fullName evidence="4">Glycosyltransferase RgtA/B/C/D-like domain-containing protein</fullName>
    </recommendedName>
</protein>
<feature type="transmembrane region" description="Helical" evidence="1">
    <location>
        <begin position="226"/>
        <end position="242"/>
    </location>
</feature>
<feature type="transmembrane region" description="Helical" evidence="1">
    <location>
        <begin position="203"/>
        <end position="220"/>
    </location>
</feature>
<comment type="caution">
    <text evidence="2">The sequence shown here is derived from an EMBL/GenBank/DDBJ whole genome shotgun (WGS) entry which is preliminary data.</text>
</comment>
<proteinExistence type="predicted"/>
<feature type="transmembrane region" description="Helical" evidence="1">
    <location>
        <begin position="299"/>
        <end position="323"/>
    </location>
</feature>
<dbReference type="Proteomes" id="UP001501410">
    <property type="component" value="Unassembled WGS sequence"/>
</dbReference>
<keyword evidence="3" id="KW-1185">Reference proteome</keyword>
<organism evidence="2 3">
    <name type="scientific">Rurimicrobium arvi</name>
    <dbReference type="NCBI Taxonomy" id="2049916"/>
    <lineage>
        <taxon>Bacteria</taxon>
        <taxon>Pseudomonadati</taxon>
        <taxon>Bacteroidota</taxon>
        <taxon>Chitinophagia</taxon>
        <taxon>Chitinophagales</taxon>
        <taxon>Chitinophagaceae</taxon>
        <taxon>Rurimicrobium</taxon>
    </lineage>
</organism>
<feature type="transmembrane region" description="Helical" evidence="1">
    <location>
        <begin position="359"/>
        <end position="383"/>
    </location>
</feature>
<dbReference type="EMBL" id="BAABEZ010000022">
    <property type="protein sequence ID" value="GAA4455515.1"/>
    <property type="molecule type" value="Genomic_DNA"/>
</dbReference>
<feature type="transmembrane region" description="Helical" evidence="1">
    <location>
        <begin position="7"/>
        <end position="25"/>
    </location>
</feature>